<dbReference type="AlphaFoldDB" id="A8ZSX9"/>
<dbReference type="InterPro" id="IPR005883">
    <property type="entry name" value="PilM"/>
</dbReference>
<dbReference type="InterPro" id="IPR050696">
    <property type="entry name" value="FtsA/MreB"/>
</dbReference>
<proteinExistence type="predicted"/>
<dbReference type="EMBL" id="CP000859">
    <property type="protein sequence ID" value="ABW66143.1"/>
    <property type="molecule type" value="Genomic_DNA"/>
</dbReference>
<dbReference type="Pfam" id="PF11104">
    <property type="entry name" value="PilM_2"/>
    <property type="match status" value="1"/>
</dbReference>
<evidence type="ECO:0000313" key="2">
    <source>
        <dbReference type="Proteomes" id="UP000008561"/>
    </source>
</evidence>
<name>A8ZSX9_DESOH</name>
<dbReference type="HOGENOM" id="CLU_050686_0_2_7"/>
<dbReference type="Gene3D" id="3.30.420.40">
    <property type="match status" value="2"/>
</dbReference>
<accession>A8ZSX9</accession>
<dbReference type="SUPFAM" id="SSF53067">
    <property type="entry name" value="Actin-like ATPase domain"/>
    <property type="match status" value="2"/>
</dbReference>
<dbReference type="eggNOG" id="COG4972">
    <property type="taxonomic scope" value="Bacteria"/>
</dbReference>
<dbReference type="STRING" id="96561.Dole_0333"/>
<dbReference type="PANTHER" id="PTHR32432:SF3">
    <property type="entry name" value="ETHANOLAMINE UTILIZATION PROTEIN EUTJ"/>
    <property type="match status" value="1"/>
</dbReference>
<dbReference type="Gene3D" id="3.30.1490.300">
    <property type="match status" value="1"/>
</dbReference>
<dbReference type="InterPro" id="IPR043129">
    <property type="entry name" value="ATPase_NBD"/>
</dbReference>
<gene>
    <name evidence="1" type="ordered locus">Dole_0333</name>
</gene>
<evidence type="ECO:0000313" key="1">
    <source>
        <dbReference type="EMBL" id="ABW66143.1"/>
    </source>
</evidence>
<dbReference type="Proteomes" id="UP000008561">
    <property type="component" value="Chromosome"/>
</dbReference>
<dbReference type="OrthoDB" id="9773403at2"/>
<dbReference type="RefSeq" id="WP_012173762.1">
    <property type="nucleotide sequence ID" value="NC_009943.1"/>
</dbReference>
<dbReference type="CDD" id="cd24049">
    <property type="entry name" value="ASKHA_NBD_PilM"/>
    <property type="match status" value="1"/>
</dbReference>
<dbReference type="PANTHER" id="PTHR32432">
    <property type="entry name" value="CELL DIVISION PROTEIN FTSA-RELATED"/>
    <property type="match status" value="1"/>
</dbReference>
<dbReference type="NCBIfam" id="TIGR01175">
    <property type="entry name" value="pilM"/>
    <property type="match status" value="1"/>
</dbReference>
<reference evidence="1 2" key="1">
    <citation type="submission" date="2007-10" db="EMBL/GenBank/DDBJ databases">
        <title>Complete sequence of Desulfococcus oleovorans Hxd3.</title>
        <authorList>
            <consortium name="US DOE Joint Genome Institute"/>
            <person name="Copeland A."/>
            <person name="Lucas S."/>
            <person name="Lapidus A."/>
            <person name="Barry K."/>
            <person name="Glavina del Rio T."/>
            <person name="Dalin E."/>
            <person name="Tice H."/>
            <person name="Pitluck S."/>
            <person name="Kiss H."/>
            <person name="Brettin T."/>
            <person name="Bruce D."/>
            <person name="Detter J.C."/>
            <person name="Han C."/>
            <person name="Schmutz J."/>
            <person name="Larimer F."/>
            <person name="Land M."/>
            <person name="Hauser L."/>
            <person name="Kyrpides N."/>
            <person name="Kim E."/>
            <person name="Wawrik B."/>
            <person name="Richardson P."/>
        </authorList>
    </citation>
    <scope>NUCLEOTIDE SEQUENCE [LARGE SCALE GENOMIC DNA]</scope>
    <source>
        <strain evidence="2">DSM 6200 / JCM 39069 / Hxd3</strain>
    </source>
</reference>
<protein>
    <submittedName>
        <fullName evidence="1">Type IV pilus assembly protein PilM</fullName>
    </submittedName>
</protein>
<keyword evidence="2" id="KW-1185">Reference proteome</keyword>
<dbReference type="KEGG" id="dol:Dole_0333"/>
<organism evidence="1 2">
    <name type="scientific">Desulfosudis oleivorans (strain DSM 6200 / JCM 39069 / Hxd3)</name>
    <name type="common">Desulfococcus oleovorans</name>
    <dbReference type="NCBI Taxonomy" id="96561"/>
    <lineage>
        <taxon>Bacteria</taxon>
        <taxon>Pseudomonadati</taxon>
        <taxon>Thermodesulfobacteriota</taxon>
        <taxon>Desulfobacteria</taxon>
        <taxon>Desulfobacterales</taxon>
        <taxon>Desulfosudaceae</taxon>
        <taxon>Desulfosudis</taxon>
    </lineage>
</organism>
<dbReference type="PIRSF" id="PIRSF019169">
    <property type="entry name" value="PilM"/>
    <property type="match status" value="1"/>
</dbReference>
<sequence>MLFGKKDHLVGLDIGSSVVKVAEVAVSSSGRSLLRFGTLEMPAGAIVEEGIKDPEVVAATIKELFSLYNIKEDRVAISIGGYSVIVKKINVQSMSEEQLQEVIAVEAEQYIPFDINNVNLDFQILGDNDQNPNQIDVMLVAAKKETVNDYLNVIDIAGLTPVIIDVDAFALQNIYEVNYEAEENCVALIDIGANKTSLNILKGSKSVFMRDVSFGCNQINHHIATKINCSLEEAEELKLSDKQERISTDELNSIISSVVSDWTTEIRRALDFFYSTYSNDHLKCIYLSGGGSNIPEFRQMLASQTSSELEILNPFSNFDVKDDRLDSAYLKQIAPQAAICMGIAIRRVDDK</sequence>